<dbReference type="EMBL" id="KB468124">
    <property type="protein sequence ID" value="PCH42191.1"/>
    <property type="molecule type" value="Genomic_DNA"/>
</dbReference>
<dbReference type="Proteomes" id="UP000218811">
    <property type="component" value="Unassembled WGS sequence"/>
</dbReference>
<gene>
    <name evidence="2" type="ORF">WOLCODRAFT_137755</name>
</gene>
<dbReference type="OMA" id="GEPCHED"/>
<dbReference type="AlphaFoldDB" id="A0A2H3JK17"/>
<dbReference type="PANTHER" id="PTHR12840">
    <property type="entry name" value="NADH-UBIQUINONE OXIDOREDUCTASE ASHI SUBUNIT"/>
    <property type="match status" value="1"/>
</dbReference>
<evidence type="ECO:0000313" key="2">
    <source>
        <dbReference type="EMBL" id="PCH42191.1"/>
    </source>
</evidence>
<dbReference type="STRING" id="742152.A0A2H3JK17"/>
<dbReference type="Pfam" id="PF05821">
    <property type="entry name" value="NDUF_B8"/>
    <property type="match status" value="1"/>
</dbReference>
<dbReference type="GO" id="GO:0005739">
    <property type="term" value="C:mitochondrion"/>
    <property type="evidence" value="ECO:0007669"/>
    <property type="project" value="InterPro"/>
</dbReference>
<keyword evidence="1" id="KW-0812">Transmembrane</keyword>
<proteinExistence type="predicted"/>
<keyword evidence="3" id="KW-1185">Reference proteome</keyword>
<sequence length="155" mass="17422">MNTITTTRAAGLRAVLRARRVAPTLRTYATPVKHENEDDPQLGDYPHVPAISKQYRPARGWQDPQMRRNFGEPPHPYEEMLSMWGPDAPHVPPSTALGHFTIAWLAIAGFGAFTYYNLVPQRLAVPREYPYDGLVVELGGLEENKAQVETVPDEE</sequence>
<feature type="transmembrane region" description="Helical" evidence="1">
    <location>
        <begin position="96"/>
        <end position="118"/>
    </location>
</feature>
<keyword evidence="1" id="KW-1133">Transmembrane helix</keyword>
<dbReference type="PANTHER" id="PTHR12840:SF1">
    <property type="entry name" value="NADH DEHYDROGENASE [UBIQUINONE] 1 BETA SUBCOMPLEX SUBUNIT 8, MITOCHONDRIAL"/>
    <property type="match status" value="1"/>
</dbReference>
<reference evidence="2 3" key="1">
    <citation type="journal article" date="2012" name="Science">
        <title>The Paleozoic origin of enzymatic lignin decomposition reconstructed from 31 fungal genomes.</title>
        <authorList>
            <person name="Floudas D."/>
            <person name="Binder M."/>
            <person name="Riley R."/>
            <person name="Barry K."/>
            <person name="Blanchette R.A."/>
            <person name="Henrissat B."/>
            <person name="Martinez A.T."/>
            <person name="Otillar R."/>
            <person name="Spatafora J.W."/>
            <person name="Yadav J.S."/>
            <person name="Aerts A."/>
            <person name="Benoit I."/>
            <person name="Boyd A."/>
            <person name="Carlson A."/>
            <person name="Copeland A."/>
            <person name="Coutinho P.M."/>
            <person name="de Vries R.P."/>
            <person name="Ferreira P."/>
            <person name="Findley K."/>
            <person name="Foster B."/>
            <person name="Gaskell J."/>
            <person name="Glotzer D."/>
            <person name="Gorecki P."/>
            <person name="Heitman J."/>
            <person name="Hesse C."/>
            <person name="Hori C."/>
            <person name="Igarashi K."/>
            <person name="Jurgens J.A."/>
            <person name="Kallen N."/>
            <person name="Kersten P."/>
            <person name="Kohler A."/>
            <person name="Kuees U."/>
            <person name="Kumar T.K.A."/>
            <person name="Kuo A."/>
            <person name="LaButti K."/>
            <person name="Larrondo L.F."/>
            <person name="Lindquist E."/>
            <person name="Ling A."/>
            <person name="Lombard V."/>
            <person name="Lucas S."/>
            <person name="Lundell T."/>
            <person name="Martin R."/>
            <person name="McLaughlin D.J."/>
            <person name="Morgenstern I."/>
            <person name="Morin E."/>
            <person name="Murat C."/>
            <person name="Nagy L.G."/>
            <person name="Nolan M."/>
            <person name="Ohm R.A."/>
            <person name="Patyshakuliyeva A."/>
            <person name="Rokas A."/>
            <person name="Ruiz-Duenas F.J."/>
            <person name="Sabat G."/>
            <person name="Salamov A."/>
            <person name="Samejima M."/>
            <person name="Schmutz J."/>
            <person name="Slot J.C."/>
            <person name="St John F."/>
            <person name="Stenlid J."/>
            <person name="Sun H."/>
            <person name="Sun S."/>
            <person name="Syed K."/>
            <person name="Tsang A."/>
            <person name="Wiebenga A."/>
            <person name="Young D."/>
            <person name="Pisabarro A."/>
            <person name="Eastwood D.C."/>
            <person name="Martin F."/>
            <person name="Cullen D."/>
            <person name="Grigoriev I.V."/>
            <person name="Hibbett D.S."/>
        </authorList>
    </citation>
    <scope>NUCLEOTIDE SEQUENCE [LARGE SCALE GENOMIC DNA]</scope>
    <source>
        <strain evidence="2 3">MD-104</strain>
    </source>
</reference>
<dbReference type="OrthoDB" id="2014058at2759"/>
<evidence type="ECO:0000256" key="1">
    <source>
        <dbReference type="SAM" id="Phobius"/>
    </source>
</evidence>
<organism evidence="2 3">
    <name type="scientific">Wolfiporia cocos (strain MD-104)</name>
    <name type="common">Brown rot fungus</name>
    <dbReference type="NCBI Taxonomy" id="742152"/>
    <lineage>
        <taxon>Eukaryota</taxon>
        <taxon>Fungi</taxon>
        <taxon>Dikarya</taxon>
        <taxon>Basidiomycota</taxon>
        <taxon>Agaricomycotina</taxon>
        <taxon>Agaricomycetes</taxon>
        <taxon>Polyporales</taxon>
        <taxon>Phaeolaceae</taxon>
        <taxon>Wolfiporia</taxon>
    </lineage>
</organism>
<evidence type="ECO:0000313" key="3">
    <source>
        <dbReference type="Proteomes" id="UP000218811"/>
    </source>
</evidence>
<keyword evidence="1" id="KW-0472">Membrane</keyword>
<dbReference type="InterPro" id="IPR008699">
    <property type="entry name" value="NDUFB8"/>
</dbReference>
<protein>
    <submittedName>
        <fullName evidence="2">Uncharacterized protein</fullName>
    </submittedName>
</protein>
<accession>A0A2H3JK17</accession>
<name>A0A2H3JK17_WOLCO</name>